<evidence type="ECO:0000256" key="1">
    <source>
        <dbReference type="SAM" id="MobiDB-lite"/>
    </source>
</evidence>
<feature type="compositionally biased region" description="Polar residues" evidence="1">
    <location>
        <begin position="105"/>
        <end position="129"/>
    </location>
</feature>
<feature type="compositionally biased region" description="Basic and acidic residues" evidence="1">
    <location>
        <begin position="394"/>
        <end position="404"/>
    </location>
</feature>
<dbReference type="HOGENOM" id="CLU_316464_0_0_1"/>
<reference evidence="2 3" key="1">
    <citation type="journal article" date="2011" name="Proc. Natl. Acad. Sci. U.S.A.">
        <title>Evolutionary erosion of yeast sex chromosomes by mating-type switching accidents.</title>
        <authorList>
            <person name="Gordon J.L."/>
            <person name="Armisen D."/>
            <person name="Proux-Wera E."/>
            <person name="Oheigeartaigh S.S."/>
            <person name="Byrne K.P."/>
            <person name="Wolfe K.H."/>
        </authorList>
    </citation>
    <scope>NUCLEOTIDE SEQUENCE [LARGE SCALE GENOMIC DNA]</scope>
    <source>
        <strain evidence="3">ATCC 10597 / BCRC 20456 / CBS 421 / NBRC 0211 / NRRL Y-12639</strain>
    </source>
</reference>
<dbReference type="RefSeq" id="XP_003668692.1">
    <property type="nucleotide sequence ID" value="XM_003668644.1"/>
</dbReference>
<feature type="region of interest" description="Disordered" evidence="1">
    <location>
        <begin position="657"/>
        <end position="883"/>
    </location>
</feature>
<feature type="region of interest" description="Disordered" evidence="1">
    <location>
        <begin position="633"/>
        <end position="652"/>
    </location>
</feature>
<feature type="compositionally biased region" description="Polar residues" evidence="1">
    <location>
        <begin position="700"/>
        <end position="758"/>
    </location>
</feature>
<feature type="region of interest" description="Disordered" evidence="1">
    <location>
        <begin position="427"/>
        <end position="586"/>
    </location>
</feature>
<feature type="compositionally biased region" description="Polar residues" evidence="1">
    <location>
        <begin position="370"/>
        <end position="391"/>
    </location>
</feature>
<feature type="region of interest" description="Disordered" evidence="1">
    <location>
        <begin position="370"/>
        <end position="404"/>
    </location>
</feature>
<gene>
    <name evidence="2" type="primary">NDAI0B04150</name>
    <name evidence="2" type="ordered locus">NDAI_0B04150</name>
</gene>
<feature type="region of interest" description="Disordered" evidence="1">
    <location>
        <begin position="604"/>
        <end position="627"/>
    </location>
</feature>
<feature type="compositionally biased region" description="Basic and acidic residues" evidence="1">
    <location>
        <begin position="12"/>
        <end position="24"/>
    </location>
</feature>
<evidence type="ECO:0000313" key="2">
    <source>
        <dbReference type="EMBL" id="CCD23449.1"/>
    </source>
</evidence>
<dbReference type="KEGG" id="ndi:NDAI_0B04150"/>
<feature type="compositionally biased region" description="Polar residues" evidence="1">
    <location>
        <begin position="467"/>
        <end position="483"/>
    </location>
</feature>
<sequence>MSSSSIHSSSKKISDIQEKDTWHLNDKNGQDSVILYQSDSSSNTRPPILPILPIQRLRLLRQKQQWRIGKESQLLRLLPSISSNSRSTSISTSRSRSRSRSISRPQSTNIPENGSANDTVLYHKSQTPSPIKKLPSNIKFANPNPNRNDNGNDNDDTKHALTLELKSLNNINPILNNSHNNTSKKKKFKGTTWSGDFEYDLNDFSTTSDIVSQDKPSPSRDTKMTQDLSENIILRGSDRKNDKRTFTNNINKDVNVNSITDIQKDVLLNGPRKIKEKETTSELPLQQKKKETIEEPQLQHNEQQILSNKSQEKAKIILPTSGFDFLKDSNTPSKKVSFDLKPSIATTTTTTSTTSEPKIPVATKPFSFKSPSITDAPSTKPSLSFNFNKSTKPPKLEPIKSSDDRTSINLPFKLNQKDTAQKAFTFGATKTNIHEDENADENENEPKRKKRPVPDVVIDMTKDTSEKNSTPIFSFGTSKSATTAKEDQQKKPTFNFGTKPPIDNDPKAAVTTSEQSKPSFSFGATKSPDAAKPSFTFSSLPTNDTSPSVKPAFSFGSTAAKKDTTTDSTSAAANAPSFSFGSTPANKHSATTIEKPFFSFKSTTTTAAQTEHTENKEDQTISKEKDASLNVPFKFGTTSTAPESKEATTAATAKPTFSFGVSKPTETLANKPEAIPSISEGPPSKKLTFSFNKPAAHNASEGTGSSVAKPTFSFGKQSTTEGAKPSFSFSKPTEANTVPPSAATTGTTGFSFNKTTNPLLDANKATTTTVTPTTGLFSSKSNTNPLISTTTTSKPSFSFKNPSLAGKSSTASPNLSPSPGFAFGKPAEEAQQPTKPSFSFGATASTTNNDAKKLGISLTNPTASATGSQTSLFGQTSAPPSTAGSTFTFTNKPSTSPVGAFGSNNPLQTTASGTSLFGNTNPLISTNQQPSGSLFGNKPPVFGGVTANQQPPSSSVFGNTNPLQNPTTGAKIPPSSASASSSGMFGNMQPSGFSMNQNAGFGTRPNMMGSSVFNSNLSQQNPFGGNAANQLTNQPQSQSTFNPSTTANLHFVAGNTTALPSSIFNSGAPNTQSSAPFPQRKLARMRQRR</sequence>
<dbReference type="EMBL" id="HE580268">
    <property type="protein sequence ID" value="CCD23449.1"/>
    <property type="molecule type" value="Genomic_DNA"/>
</dbReference>
<feature type="region of interest" description="Disordered" evidence="1">
    <location>
        <begin position="1018"/>
        <end position="1089"/>
    </location>
</feature>
<proteinExistence type="predicted"/>
<accession>G0W6N8</accession>
<feature type="compositionally biased region" description="Low complexity" evidence="1">
    <location>
        <begin position="637"/>
        <end position="652"/>
    </location>
</feature>
<feature type="compositionally biased region" description="Polar residues" evidence="1">
    <location>
        <begin position="775"/>
        <end position="787"/>
    </location>
</feature>
<feature type="region of interest" description="Disordered" evidence="1">
    <location>
        <begin position="82"/>
        <end position="157"/>
    </location>
</feature>
<feature type="compositionally biased region" description="Polar residues" evidence="1">
    <location>
        <begin position="535"/>
        <end position="548"/>
    </location>
</feature>
<feature type="compositionally biased region" description="Polar residues" evidence="1">
    <location>
        <begin position="576"/>
        <end position="586"/>
    </location>
</feature>
<name>G0W6N8_NAUDC</name>
<feature type="compositionally biased region" description="Basic and acidic residues" evidence="1">
    <location>
        <begin position="611"/>
        <end position="627"/>
    </location>
</feature>
<feature type="compositionally biased region" description="Polar residues" evidence="1">
    <location>
        <begin position="988"/>
        <end position="1000"/>
    </location>
</feature>
<feature type="compositionally biased region" description="Polar residues" evidence="1">
    <location>
        <begin position="510"/>
        <end position="524"/>
    </location>
</feature>
<organism evidence="2 3">
    <name type="scientific">Naumovozyma dairenensis (strain ATCC 10597 / BCRC 20456 / CBS 421 / NBRC 0211 / NRRL Y-12639)</name>
    <name type="common">Saccharomyces dairenensis</name>
    <dbReference type="NCBI Taxonomy" id="1071378"/>
    <lineage>
        <taxon>Eukaryota</taxon>
        <taxon>Fungi</taxon>
        <taxon>Dikarya</taxon>
        <taxon>Ascomycota</taxon>
        <taxon>Saccharomycotina</taxon>
        <taxon>Saccharomycetes</taxon>
        <taxon>Saccharomycetales</taxon>
        <taxon>Saccharomycetaceae</taxon>
        <taxon>Naumovozyma</taxon>
    </lineage>
</organism>
<keyword evidence="3" id="KW-1185">Reference proteome</keyword>
<evidence type="ECO:0000313" key="3">
    <source>
        <dbReference type="Proteomes" id="UP000000689"/>
    </source>
</evidence>
<feature type="region of interest" description="Disordered" evidence="1">
    <location>
        <begin position="1"/>
        <end position="24"/>
    </location>
</feature>
<dbReference type="GeneID" id="11498537"/>
<dbReference type="OrthoDB" id="4069793at2759"/>
<dbReference type="AlphaFoldDB" id="G0W6N8"/>
<feature type="compositionally biased region" description="Polar residues" evidence="1">
    <location>
        <begin position="857"/>
        <end position="883"/>
    </location>
</feature>
<dbReference type="OMA" id="YGTENTE"/>
<dbReference type="Proteomes" id="UP000000689">
    <property type="component" value="Chromosome 2"/>
</dbReference>
<dbReference type="eggNOG" id="KOG4719">
    <property type="taxonomic scope" value="Eukaryota"/>
</dbReference>
<feature type="compositionally biased region" description="Low complexity" evidence="1">
    <location>
        <begin position="82"/>
        <end position="94"/>
    </location>
</feature>
<feature type="compositionally biased region" description="Low complexity" evidence="1">
    <location>
        <begin position="788"/>
        <end position="800"/>
    </location>
</feature>
<dbReference type="STRING" id="1071378.G0W6N8"/>
<feature type="compositionally biased region" description="Polar residues" evidence="1">
    <location>
        <begin position="806"/>
        <end position="817"/>
    </location>
</feature>
<feature type="compositionally biased region" description="Polar residues" evidence="1">
    <location>
        <begin position="831"/>
        <end position="849"/>
    </location>
</feature>
<protein>
    <submittedName>
        <fullName evidence="2">Uncharacterized protein</fullName>
    </submittedName>
</protein>
<feature type="region of interest" description="Disordered" evidence="1">
    <location>
        <begin position="965"/>
        <end position="1006"/>
    </location>
</feature>
<feature type="compositionally biased region" description="Low complexity" evidence="1">
    <location>
        <begin position="142"/>
        <end position="151"/>
    </location>
</feature>
<feature type="compositionally biased region" description="Polar residues" evidence="1">
    <location>
        <begin position="1018"/>
        <end position="1076"/>
    </location>
</feature>